<evidence type="ECO:0000259" key="4">
    <source>
        <dbReference type="SMART" id="SM00822"/>
    </source>
</evidence>
<protein>
    <submittedName>
        <fullName evidence="5">SDR family NAD(P)-dependent oxidoreductase</fullName>
    </submittedName>
</protein>
<proteinExistence type="inferred from homology"/>
<accession>A0ABR9PR34</accession>
<feature type="domain" description="Ketoreductase" evidence="4">
    <location>
        <begin position="9"/>
        <end position="186"/>
    </location>
</feature>
<dbReference type="SMART" id="SM00822">
    <property type="entry name" value="PKS_KR"/>
    <property type="match status" value="1"/>
</dbReference>
<sequence>MSLPSRPRAVVTGAGSGLGRALCEALATRRARVLVSDVDPATAEETARRVTALGGEARVFPCDVTDPEAVEALARATDDAFGGVDLLVNNAGVGAAGDVGVLPLVEWRRVLDVNLWGVIHGCHAFVPRMRRQGTGHVLNIASAAGLIFAPHLAAYNASKAAVVALSETLYAELRPLGLGVTVACPTFFRTNIAAAARYSDDSLKGLGAKLVDGSKVGPDQVAARLLTAVDRNAPHVLPMMDARWFWRMRRWMPGLFLHGVIAVEKHVRGRMAREG</sequence>
<name>A0ABR9PR34_9BACT</name>
<keyword evidence="6" id="KW-1185">Reference proteome</keyword>
<dbReference type="PANTHER" id="PTHR44196">
    <property type="entry name" value="DEHYDROGENASE/REDUCTASE SDR FAMILY MEMBER 7B"/>
    <property type="match status" value="1"/>
</dbReference>
<comment type="similarity">
    <text evidence="1 3">Belongs to the short-chain dehydrogenases/reductases (SDR) family.</text>
</comment>
<comment type="caution">
    <text evidence="5">The sequence shown here is derived from an EMBL/GenBank/DDBJ whole genome shotgun (WGS) entry which is preliminary data.</text>
</comment>
<organism evidence="5 6">
    <name type="scientific">Corallococcus soli</name>
    <dbReference type="NCBI Taxonomy" id="2710757"/>
    <lineage>
        <taxon>Bacteria</taxon>
        <taxon>Pseudomonadati</taxon>
        <taxon>Myxococcota</taxon>
        <taxon>Myxococcia</taxon>
        <taxon>Myxococcales</taxon>
        <taxon>Cystobacterineae</taxon>
        <taxon>Myxococcaceae</taxon>
        <taxon>Corallococcus</taxon>
    </lineage>
</organism>
<dbReference type="Pfam" id="PF00106">
    <property type="entry name" value="adh_short"/>
    <property type="match status" value="1"/>
</dbReference>
<dbReference type="RefSeq" id="WP_193349764.1">
    <property type="nucleotide sequence ID" value="NZ_CBCSIP010000039.1"/>
</dbReference>
<evidence type="ECO:0000256" key="1">
    <source>
        <dbReference type="ARBA" id="ARBA00006484"/>
    </source>
</evidence>
<dbReference type="EMBL" id="JAAIYO010000005">
    <property type="protein sequence ID" value="MBE4750292.1"/>
    <property type="molecule type" value="Genomic_DNA"/>
</dbReference>
<gene>
    <name evidence="5" type="ORF">G4177_19180</name>
</gene>
<dbReference type="SUPFAM" id="SSF51735">
    <property type="entry name" value="NAD(P)-binding Rossmann-fold domains"/>
    <property type="match status" value="1"/>
</dbReference>
<evidence type="ECO:0000256" key="3">
    <source>
        <dbReference type="RuleBase" id="RU000363"/>
    </source>
</evidence>
<dbReference type="Gene3D" id="3.40.50.720">
    <property type="entry name" value="NAD(P)-binding Rossmann-like Domain"/>
    <property type="match status" value="1"/>
</dbReference>
<dbReference type="CDD" id="cd05233">
    <property type="entry name" value="SDR_c"/>
    <property type="match status" value="1"/>
</dbReference>
<evidence type="ECO:0000313" key="5">
    <source>
        <dbReference type="EMBL" id="MBE4750292.1"/>
    </source>
</evidence>
<dbReference type="InterPro" id="IPR057326">
    <property type="entry name" value="KR_dom"/>
</dbReference>
<keyword evidence="2" id="KW-0560">Oxidoreductase</keyword>
<dbReference type="InterPro" id="IPR002347">
    <property type="entry name" value="SDR_fam"/>
</dbReference>
<reference evidence="5 6" key="1">
    <citation type="submission" date="2020-02" db="EMBL/GenBank/DDBJ databases">
        <authorList>
            <person name="Babadi Z.K."/>
            <person name="Risdian C."/>
            <person name="Ebrahimipour G.H."/>
            <person name="Wink J."/>
        </authorList>
    </citation>
    <scope>NUCLEOTIDE SEQUENCE [LARGE SCALE GENOMIC DNA]</scope>
    <source>
        <strain evidence="5 6">ZKHCc1 1396</strain>
    </source>
</reference>
<evidence type="ECO:0000313" key="6">
    <source>
        <dbReference type="Proteomes" id="UP001516472"/>
    </source>
</evidence>
<evidence type="ECO:0000256" key="2">
    <source>
        <dbReference type="ARBA" id="ARBA00023002"/>
    </source>
</evidence>
<dbReference type="PANTHER" id="PTHR44196:SF1">
    <property type="entry name" value="DEHYDROGENASE_REDUCTASE SDR FAMILY MEMBER 7B"/>
    <property type="match status" value="1"/>
</dbReference>
<dbReference type="InterPro" id="IPR036291">
    <property type="entry name" value="NAD(P)-bd_dom_sf"/>
</dbReference>
<dbReference type="PRINTS" id="PR00080">
    <property type="entry name" value="SDRFAMILY"/>
</dbReference>
<dbReference type="PRINTS" id="PR00081">
    <property type="entry name" value="GDHRDH"/>
</dbReference>
<dbReference type="Proteomes" id="UP001516472">
    <property type="component" value="Unassembled WGS sequence"/>
</dbReference>